<accession>A0A0K1P777</accession>
<dbReference type="AlphaFoldDB" id="A0A0K1P777"/>
<feature type="transmembrane region" description="Helical" evidence="1">
    <location>
        <begin position="42"/>
        <end position="63"/>
    </location>
</feature>
<sequence>MPSVSLDPDDKWFKYIQYIIPSGNAVLMMNHLANGMDTLKIWWIYPISLIYLSLFTFLALKYFKWE</sequence>
<dbReference type="STRING" id="216946.STURO_v1c09250"/>
<keyword evidence="1" id="KW-1133">Transmembrane helix</keyword>
<proteinExistence type="predicted"/>
<keyword evidence="3" id="KW-1185">Reference proteome</keyword>
<dbReference type="EMBL" id="CP012328">
    <property type="protein sequence ID" value="AKU80176.1"/>
    <property type="molecule type" value="Genomic_DNA"/>
</dbReference>
<organism evidence="2 3">
    <name type="scientific">Spiroplasma turonicum</name>
    <dbReference type="NCBI Taxonomy" id="216946"/>
    <lineage>
        <taxon>Bacteria</taxon>
        <taxon>Bacillati</taxon>
        <taxon>Mycoplasmatota</taxon>
        <taxon>Mollicutes</taxon>
        <taxon>Entomoplasmatales</taxon>
        <taxon>Spiroplasmataceae</taxon>
        <taxon>Spiroplasma</taxon>
    </lineage>
</organism>
<evidence type="ECO:0000313" key="2">
    <source>
        <dbReference type="EMBL" id="AKU80176.1"/>
    </source>
</evidence>
<dbReference type="Proteomes" id="UP000067243">
    <property type="component" value="Chromosome"/>
</dbReference>
<evidence type="ECO:0000313" key="3">
    <source>
        <dbReference type="Proteomes" id="UP000067243"/>
    </source>
</evidence>
<dbReference type="KEGG" id="stur:STURON_00930"/>
<evidence type="ECO:0008006" key="4">
    <source>
        <dbReference type="Google" id="ProtNLM"/>
    </source>
</evidence>
<evidence type="ECO:0000256" key="1">
    <source>
        <dbReference type="SAM" id="Phobius"/>
    </source>
</evidence>
<reference evidence="2 3" key="1">
    <citation type="journal article" date="2015" name="Genome Announc.">
        <title>Complete Genome Sequence of Spiroplasma turonicum Strain Tab4cT, a Parasite of a Horse Fly, Haematopota sp. (Diptera: Tabanidae).</title>
        <authorList>
            <person name="Davis R.E."/>
            <person name="Shao J."/>
            <person name="Zhao Y."/>
            <person name="Gasparich G.E."/>
            <person name="Gaynor B.J."/>
            <person name="Donofrio N."/>
        </authorList>
    </citation>
    <scope>NUCLEOTIDE SEQUENCE [LARGE SCALE GENOMIC DNA]</scope>
    <source>
        <strain evidence="2 3">Tab4c</strain>
    </source>
</reference>
<dbReference type="PATRIC" id="fig|216946.3.peg.960"/>
<feature type="transmembrane region" description="Helical" evidence="1">
    <location>
        <begin position="12"/>
        <end position="30"/>
    </location>
</feature>
<name>A0A0K1P777_9MOLU</name>
<protein>
    <recommendedName>
        <fullName evidence="4">ABC transporter permease</fullName>
    </recommendedName>
</protein>
<keyword evidence="1" id="KW-0472">Membrane</keyword>
<gene>
    <name evidence="2" type="ORF">STURON_00930</name>
</gene>
<keyword evidence="1" id="KW-0812">Transmembrane</keyword>